<accession>A0A8P4K5X8</accession>
<dbReference type="PANTHER" id="PTHR31097:SF2">
    <property type="entry name" value="CHROMOSOME 7 OPEN READING FRAME 57"/>
    <property type="match status" value="1"/>
</dbReference>
<dbReference type="GeneTree" id="ENSGT00390000014376"/>
<feature type="region of interest" description="Disordered" evidence="1">
    <location>
        <begin position="127"/>
        <end position="202"/>
    </location>
</feature>
<organism evidence="2 3">
    <name type="scientific">Dicentrarchus labrax</name>
    <name type="common">European seabass</name>
    <name type="synonym">Morone labrax</name>
    <dbReference type="NCBI Taxonomy" id="13489"/>
    <lineage>
        <taxon>Eukaryota</taxon>
        <taxon>Metazoa</taxon>
        <taxon>Chordata</taxon>
        <taxon>Craniata</taxon>
        <taxon>Vertebrata</taxon>
        <taxon>Euteleostomi</taxon>
        <taxon>Actinopterygii</taxon>
        <taxon>Neopterygii</taxon>
        <taxon>Teleostei</taxon>
        <taxon>Neoteleostei</taxon>
        <taxon>Acanthomorphata</taxon>
        <taxon>Eupercaria</taxon>
        <taxon>Moronidae</taxon>
        <taxon>Dicentrarchus</taxon>
    </lineage>
</organism>
<sequence length="247" mass="27588">RTNGVDWRRTPNRPVSAVASSHTRAAVGLKPNRFRGNAATTSKQSRYSNTQQSVALLQQCIQRIQGINGQISQIPGLSQAINTLPDERARGRRVGVLESDSDYVKLAKQGGHRGLLWHENTITSNTNSYQPPDWFCTESGDNSEPSLINSDENKNPGAFQPLEPPFGNDNMSAWERDDSRSNGKEKDNNVHDSQLEKLQSPTQYYQTSKFKRIVYDKKPAPVDMSKLLSFGYAEDDKPIANHDLSSK</sequence>
<reference evidence="2" key="2">
    <citation type="submission" date="2025-09" db="UniProtKB">
        <authorList>
            <consortium name="Ensembl"/>
        </authorList>
    </citation>
    <scope>IDENTIFICATION</scope>
</reference>
<evidence type="ECO:0000256" key="1">
    <source>
        <dbReference type="SAM" id="MobiDB-lite"/>
    </source>
</evidence>
<dbReference type="Ensembl" id="ENSDLAT00005070529.1">
    <property type="protein sequence ID" value="ENSDLAP00005067243.1"/>
    <property type="gene ID" value="ENSDLAG00005004188.2"/>
</dbReference>
<proteinExistence type="predicted"/>
<dbReference type="Pfam" id="PF17662">
    <property type="entry name" value="DUF5524"/>
    <property type="match status" value="1"/>
</dbReference>
<feature type="compositionally biased region" description="Basic and acidic residues" evidence="1">
    <location>
        <begin position="174"/>
        <end position="195"/>
    </location>
</feature>
<evidence type="ECO:0000313" key="3">
    <source>
        <dbReference type="Proteomes" id="UP000694389"/>
    </source>
</evidence>
<protein>
    <submittedName>
        <fullName evidence="2">Uncharacterized protein</fullName>
    </submittedName>
</protein>
<dbReference type="InterPro" id="IPR040247">
    <property type="entry name" value="DUF5524"/>
</dbReference>
<keyword evidence="3" id="KW-1185">Reference proteome</keyword>
<name>A0A8P4K5X8_DICLA</name>
<reference evidence="2" key="1">
    <citation type="submission" date="2025-08" db="UniProtKB">
        <authorList>
            <consortium name="Ensembl"/>
        </authorList>
    </citation>
    <scope>IDENTIFICATION</scope>
</reference>
<feature type="compositionally biased region" description="Polar residues" evidence="1">
    <location>
        <begin position="139"/>
        <end position="150"/>
    </location>
</feature>
<dbReference type="AlphaFoldDB" id="A0A8P4K5X8"/>
<dbReference type="PANTHER" id="PTHR31097">
    <property type="entry name" value="SI:DKEY-276J7.1"/>
    <property type="match status" value="1"/>
</dbReference>
<dbReference type="Proteomes" id="UP000694389">
    <property type="component" value="Unassembled WGS sequence"/>
</dbReference>
<evidence type="ECO:0000313" key="2">
    <source>
        <dbReference type="Ensembl" id="ENSDLAP00005067243.1"/>
    </source>
</evidence>